<feature type="domain" description="Insertion element IS402-like" evidence="1">
    <location>
        <begin position="9"/>
        <end position="48"/>
    </location>
</feature>
<reference evidence="2" key="1">
    <citation type="submission" date="2020-02" db="EMBL/GenBank/DDBJ databases">
        <authorList>
            <person name="Meier V. D."/>
        </authorList>
    </citation>
    <scope>NUCLEOTIDE SEQUENCE</scope>
    <source>
        <strain evidence="2">AVDCRST_MAG37</strain>
    </source>
</reference>
<protein>
    <recommendedName>
        <fullName evidence="1">Insertion element IS402-like domain-containing protein</fullName>
    </recommendedName>
</protein>
<organism evidence="2">
    <name type="scientific">uncultured Rubrobacteraceae bacterium</name>
    <dbReference type="NCBI Taxonomy" id="349277"/>
    <lineage>
        <taxon>Bacteria</taxon>
        <taxon>Bacillati</taxon>
        <taxon>Actinomycetota</taxon>
        <taxon>Rubrobacteria</taxon>
        <taxon>Rubrobacterales</taxon>
        <taxon>Rubrobacteraceae</taxon>
        <taxon>environmental samples</taxon>
    </lineage>
</organism>
<evidence type="ECO:0000313" key="2">
    <source>
        <dbReference type="EMBL" id="CAA9445037.1"/>
    </source>
</evidence>
<sequence>MKRSYSTDLTDAEWECLKLHVPPPNKPGRPKIHSTRVILDAIFYVLKEWLRLAAFAPRVPALGDCLLVV</sequence>
<gene>
    <name evidence="2" type="ORF">AVDCRST_MAG37-1734</name>
</gene>
<dbReference type="AlphaFoldDB" id="A0A6J4QKW9"/>
<dbReference type="InterPro" id="IPR025161">
    <property type="entry name" value="IS402-like_dom"/>
</dbReference>
<evidence type="ECO:0000259" key="1">
    <source>
        <dbReference type="Pfam" id="PF13340"/>
    </source>
</evidence>
<accession>A0A6J4QKW9</accession>
<proteinExistence type="predicted"/>
<dbReference type="Pfam" id="PF13340">
    <property type="entry name" value="DUF4096"/>
    <property type="match status" value="1"/>
</dbReference>
<dbReference type="EMBL" id="CADCVD010000078">
    <property type="protein sequence ID" value="CAA9445037.1"/>
    <property type="molecule type" value="Genomic_DNA"/>
</dbReference>
<name>A0A6J4QKW9_9ACTN</name>